<dbReference type="AlphaFoldDB" id="A0A8S0PCA4"/>
<name>A0A8S0PCA4_OLEEU</name>
<dbReference type="Gramene" id="OE9A036697T2">
    <property type="protein sequence ID" value="OE9A036697C2"/>
    <property type="gene ID" value="OE9A036697"/>
</dbReference>
<organism evidence="1 2">
    <name type="scientific">Olea europaea subsp. europaea</name>
    <dbReference type="NCBI Taxonomy" id="158383"/>
    <lineage>
        <taxon>Eukaryota</taxon>
        <taxon>Viridiplantae</taxon>
        <taxon>Streptophyta</taxon>
        <taxon>Embryophyta</taxon>
        <taxon>Tracheophyta</taxon>
        <taxon>Spermatophyta</taxon>
        <taxon>Magnoliopsida</taxon>
        <taxon>eudicotyledons</taxon>
        <taxon>Gunneridae</taxon>
        <taxon>Pentapetalae</taxon>
        <taxon>asterids</taxon>
        <taxon>lamiids</taxon>
        <taxon>Lamiales</taxon>
        <taxon>Oleaceae</taxon>
        <taxon>Oleeae</taxon>
        <taxon>Olea</taxon>
    </lineage>
</organism>
<dbReference type="Gramene" id="OE9A036697T1">
    <property type="protein sequence ID" value="OE9A036697C1"/>
    <property type="gene ID" value="OE9A036697"/>
</dbReference>
<sequence>MEKLLGSYDREYMKMAMLKHEETFREQVCELHRLYQIQKMLMKETAKNRQNMQDYLINSNKLDDDDYIHTKAMKCLVLEQPAGEFITESDDSRVLEIEDHNDLELTLGLKSYYTRGKDTETSPESGFGPSINNFSSSIGSNHVKRTRKYAREESLNQQKWGLGMTVSIPSFLGGRKISSEVEEHLRKDGLNAPPWLFHALSLNKS</sequence>
<proteinExistence type="predicted"/>
<dbReference type="PANTHER" id="PTHR33167:SF26">
    <property type="entry name" value="EXPRESSED PROTEIN"/>
    <property type="match status" value="1"/>
</dbReference>
<accession>A0A8S0PCA4</accession>
<evidence type="ECO:0000313" key="2">
    <source>
        <dbReference type="Proteomes" id="UP000594638"/>
    </source>
</evidence>
<dbReference type="OrthoDB" id="666348at2759"/>
<dbReference type="PANTHER" id="PTHR33167">
    <property type="entry name" value="TRANSCRIPTION FACTOR, PUTATIVE (DUF863)-RELATED"/>
    <property type="match status" value="1"/>
</dbReference>
<dbReference type="Proteomes" id="UP000594638">
    <property type="component" value="Unassembled WGS sequence"/>
</dbReference>
<evidence type="ECO:0000313" key="1">
    <source>
        <dbReference type="EMBL" id="CAA2936506.1"/>
    </source>
</evidence>
<comment type="caution">
    <text evidence="1">The sequence shown here is derived from an EMBL/GenBank/DDBJ whole genome shotgun (WGS) entry which is preliminary data.</text>
</comment>
<reference evidence="1 2" key="1">
    <citation type="submission" date="2019-12" db="EMBL/GenBank/DDBJ databases">
        <authorList>
            <person name="Alioto T."/>
            <person name="Alioto T."/>
            <person name="Gomez Garrido J."/>
        </authorList>
    </citation>
    <scope>NUCLEOTIDE SEQUENCE [LARGE SCALE GENOMIC DNA]</scope>
</reference>
<dbReference type="EMBL" id="CACTIH010000028">
    <property type="protein sequence ID" value="CAA2936506.1"/>
    <property type="molecule type" value="Genomic_DNA"/>
</dbReference>
<protein>
    <submittedName>
        <fullName evidence="1">Uncharacterized protein</fullName>
    </submittedName>
</protein>
<keyword evidence="2" id="KW-1185">Reference proteome</keyword>
<gene>
    <name evidence="1" type="ORF">OLEA9_A036697</name>
</gene>